<organism evidence="2 3">
    <name type="scientific">Cryobacterium mannosilyticum</name>
    <dbReference type="NCBI Taxonomy" id="1259190"/>
    <lineage>
        <taxon>Bacteria</taxon>
        <taxon>Bacillati</taxon>
        <taxon>Actinomycetota</taxon>
        <taxon>Actinomycetes</taxon>
        <taxon>Micrococcales</taxon>
        <taxon>Microbacteriaceae</taxon>
        <taxon>Cryobacterium</taxon>
    </lineage>
</organism>
<comment type="caution">
    <text evidence="2">The sequence shown here is derived from an EMBL/GenBank/DDBJ whole genome shotgun (WGS) entry which is preliminary data.</text>
</comment>
<dbReference type="RefSeq" id="WP_134506652.1">
    <property type="nucleotide sequence ID" value="NZ_SOFM01000007.1"/>
</dbReference>
<feature type="chain" id="PRO_5038534484" description="Lipoprotein" evidence="1">
    <location>
        <begin position="28"/>
        <end position="274"/>
    </location>
</feature>
<evidence type="ECO:0008006" key="4">
    <source>
        <dbReference type="Google" id="ProtNLM"/>
    </source>
</evidence>
<gene>
    <name evidence="2" type="ORF">E3O32_02475</name>
</gene>
<evidence type="ECO:0000256" key="1">
    <source>
        <dbReference type="SAM" id="SignalP"/>
    </source>
</evidence>
<dbReference type="Proteomes" id="UP000297643">
    <property type="component" value="Unassembled WGS sequence"/>
</dbReference>
<keyword evidence="1" id="KW-0732">Signal</keyword>
<dbReference type="EMBL" id="SOFM01000007">
    <property type="protein sequence ID" value="TFC07397.1"/>
    <property type="molecule type" value="Genomic_DNA"/>
</dbReference>
<evidence type="ECO:0000313" key="3">
    <source>
        <dbReference type="Proteomes" id="UP000297643"/>
    </source>
</evidence>
<dbReference type="Gene3D" id="2.40.360.20">
    <property type="match status" value="1"/>
</dbReference>
<name>A0A4R8WDE7_9MICO</name>
<proteinExistence type="predicted"/>
<dbReference type="AlphaFoldDB" id="A0A4R8WDE7"/>
<accession>A0A4R8WDE7</accession>
<keyword evidence="3" id="KW-1185">Reference proteome</keyword>
<feature type="signal peptide" evidence="1">
    <location>
        <begin position="1"/>
        <end position="27"/>
    </location>
</feature>
<evidence type="ECO:0000313" key="2">
    <source>
        <dbReference type="EMBL" id="TFC07397.1"/>
    </source>
</evidence>
<reference evidence="2 3" key="1">
    <citation type="submission" date="2019-03" db="EMBL/GenBank/DDBJ databases">
        <title>Genomics of glacier-inhabiting Cryobacterium strains.</title>
        <authorList>
            <person name="Liu Q."/>
            <person name="Xin Y.-H."/>
        </authorList>
    </citation>
    <scope>NUCLEOTIDE SEQUENCE [LARGE SCALE GENOMIC DNA]</scope>
    <source>
        <strain evidence="2 3">RHLT2-21</strain>
    </source>
</reference>
<dbReference type="PROSITE" id="PS51257">
    <property type="entry name" value="PROKAR_LIPOPROTEIN"/>
    <property type="match status" value="1"/>
</dbReference>
<protein>
    <recommendedName>
        <fullName evidence="4">Lipoprotein</fullName>
    </recommendedName>
</protein>
<sequence>MKDKSNRARRILAVLAVLSGTAVLLSACTTTVATTEPTATGGDRALPLGSEKVTLDPKEFSAEITNRYWPMKPGTQWTYRETDGTGAVMDVEVTATGATRKIANGITARVVRDTVSQDGAVVEDTFDWYAQDSKGAIWYLGEETAEFENGLVTSTAGSFEAGVDGAQPGILLPAEPRPGQKYRQEYYRGQAEDNGEVVSFTEMATVPLGHFTEVLLTRDTITIEPDVLQYKLYAPGVGPVQILDVAGPSAGREELVSVTAVPPDTGTGPLGEPR</sequence>